<dbReference type="Proteomes" id="UP001175261">
    <property type="component" value="Unassembled WGS sequence"/>
</dbReference>
<accession>A0AA39LBQ9</accession>
<reference evidence="1" key="1">
    <citation type="submission" date="2022-10" db="EMBL/GenBank/DDBJ databases">
        <title>Determination and structural analysis of whole genome sequence of Sarocladium strictum F4-1.</title>
        <authorList>
            <person name="Hu L."/>
            <person name="Jiang Y."/>
        </authorList>
    </citation>
    <scope>NUCLEOTIDE SEQUENCE</scope>
    <source>
        <strain evidence="1">F4-1</strain>
    </source>
</reference>
<dbReference type="InterPro" id="IPR011990">
    <property type="entry name" value="TPR-like_helical_dom_sf"/>
</dbReference>
<proteinExistence type="predicted"/>
<dbReference type="Gene3D" id="1.25.40.10">
    <property type="entry name" value="Tetratricopeptide repeat domain"/>
    <property type="match status" value="2"/>
</dbReference>
<evidence type="ECO:0000313" key="1">
    <source>
        <dbReference type="EMBL" id="KAK0391265.1"/>
    </source>
</evidence>
<organism evidence="1 2">
    <name type="scientific">Sarocladium strictum</name>
    <name type="common">Black bundle disease fungus</name>
    <name type="synonym">Acremonium strictum</name>
    <dbReference type="NCBI Taxonomy" id="5046"/>
    <lineage>
        <taxon>Eukaryota</taxon>
        <taxon>Fungi</taxon>
        <taxon>Dikarya</taxon>
        <taxon>Ascomycota</taxon>
        <taxon>Pezizomycotina</taxon>
        <taxon>Sordariomycetes</taxon>
        <taxon>Hypocreomycetidae</taxon>
        <taxon>Hypocreales</taxon>
        <taxon>Sarocladiaceae</taxon>
        <taxon>Sarocladium</taxon>
    </lineage>
</organism>
<dbReference type="EMBL" id="JAPDFR010000001">
    <property type="protein sequence ID" value="KAK0391265.1"/>
    <property type="molecule type" value="Genomic_DNA"/>
</dbReference>
<dbReference type="GO" id="GO:0003729">
    <property type="term" value="F:mRNA binding"/>
    <property type="evidence" value="ECO:0007669"/>
    <property type="project" value="TreeGrafter"/>
</dbReference>
<sequence length="1326" mass="150735">MLLPTRSLNLFNSQRPRLHASASSLYYSCRPTFSFVSIISEHRNPSSSDRDFARILHSSVLPNVLFNAIAIPSLGTRSACHMLERTVTSLESCSLQRFLPQAASQAKSAHHRLRTGFWQHGALAIELSRSWAAVIEQRQQQQKQKRRTQADKQTTRPIESDLQASVFLLDFLYPSVQRNKSRRGRRHTCKDIEVGGERRRTYGTSAGLPVLAAKDEYAKSNSADATYMTLSQRGAQTDRATLSDAVTNEGISQAEPITRVSDQVGLDELLARVDPQCTGHLDIYDSYARLDPDDRIRYRSRVVVALTKSRNIVARNRSEALIRQITEEEWNDEVLAAIVQHYMRKNQRPVAVNYFKRGAKQFGLSGGLGPLLVDMFKRKFWSGALKIWQTWYEAQTTAVDGEPSVDALAPVLTLGDALPGLYFSFEQYLASSRARELEADTLRSTNAAVTAFRQYFSGLALERSLPKRAEVLLGFYKSSTLYNQYLETMTTKWIRREIDRETAGGLPKIYENYRQEDDFKPSEAVLQGMFEVYYPHRLSELDALQDDWRRAHGELSAAAFNKYLKLHAKLGNVTATHELIDRYYKARPAMDKHKGILRLMAVYARQGDVKSVRDLIESIPRDIAKHFDRSIHRNLLMACVKDERYEEAVSCFNEMGARGLLDSADFAQIMHMHSKKGDLDSTLRYFALAQDNKIDITPGMVLAMELALIGNDRLSDAEFVVVEMADRGITSTAIWNELIKAHGIVGNLPRCYGILTIMKQRNIEYLPSTYEATLAAMIRYGQIGPAIALLKDAAKHNTFKPTGEHYAMVMAGAVRMRDFDVLPALAKKLQDFSERPTFAAQVALLAAAVHGDKSLDKAKTIAVEVLDSLQALSDKKRILVTSPKLATNVSTNKSKQIASLAKSTAETQLSANLTDVSPSALRHATTQIGHAVALVVELRDKLTVEELISKFLELQIQKSGDPLPETLMSSLMRAFYQDGEYHRALEIWHRYWAEVRDRWMDPKTGLVRPNKQYALVYLFDIVARCLRDLQDGEELGRFVMRVYATGFKMSNNNWNLIVKALADLGHLESAMNWCEIMLMPHWRGWQRFPDPKMRTPQTNKFIRAINKANLDYHFMRPHQDTVLLLRDKYLELRQLAAWDPEKAALKRRIDNDNPRLGFAFAKAPPGFQRSETKWRFGRGVSYDKRLDQFVAKLSAQEASSMMHSLKKLLHPQAMRDPEKLRQVLSAAIKDGYPDQLQADIMNVLMDPSAERDDGITDTPATNALLQEEPGMLEEKVQQKVKADRRQGDEVIALRMKRWRERPRRRNKFTRWNDQWAGLADKMNAPP</sequence>
<keyword evidence="2" id="KW-1185">Reference proteome</keyword>
<comment type="caution">
    <text evidence="1">The sequence shown here is derived from an EMBL/GenBank/DDBJ whole genome shotgun (WGS) entry which is preliminary data.</text>
</comment>
<dbReference type="Pfam" id="PF01535">
    <property type="entry name" value="PPR"/>
    <property type="match status" value="1"/>
</dbReference>
<dbReference type="InterPro" id="IPR002885">
    <property type="entry name" value="PPR_rpt"/>
</dbReference>
<evidence type="ECO:0008006" key="3">
    <source>
        <dbReference type="Google" id="ProtNLM"/>
    </source>
</evidence>
<gene>
    <name evidence="1" type="ORF">NLU13_0766</name>
</gene>
<dbReference type="PANTHER" id="PTHR47938">
    <property type="entry name" value="RESPIRATORY COMPLEX I CHAPERONE (CIA84), PUTATIVE (AFU_ORTHOLOGUE AFUA_2G06020)-RELATED"/>
    <property type="match status" value="1"/>
</dbReference>
<evidence type="ECO:0000313" key="2">
    <source>
        <dbReference type="Proteomes" id="UP001175261"/>
    </source>
</evidence>
<name>A0AA39LBQ9_SARSR</name>
<protein>
    <recommendedName>
        <fullName evidence="3">Pentatricopeptide repeat-containing protein</fullName>
    </recommendedName>
</protein>